<accession>A0A315ZUB3</accession>
<dbReference type="AlphaFoldDB" id="A0A315ZUB3"/>
<proteinExistence type="inferred from homology"/>
<sequence length="488" mass="53881">MGLLGIDVGTTACKTVLYDFQGAVLNSAREEYKLYHPRNGWAEINPWEMWSAVKKCIRDTVKSSGRKVEALAISSHGEGVIPLNKKLEVTGAEIVSFDCRSIEETKELEKKFGKKYFFEQGGQLLSSTGTLSKIMWMNKHTNHLVQKPYAFVCAGDYVGFQLTGNRVIDFSLASRTMLLNVHEKAWNDELMEYAGISPNQLSVPVQSGGVIGNVHKGCARELGLSADTAVIAGGHDQPCAMIGAGAFQPGEAVYSMGTTETLICSMKEFKRELYDQGLCCCPHVLEGQYITLPGNFTGGNLLQWFKNILVISQCEGYNYDKMMEEMADYPSGILLLPHFTATGSPWNDSESRGMISGLTLSTTRGELIRALQEGVTMEMLLNLQILKQQGVEVKELIAVGGGAKSRKLMQLKSNVLGVRLSIPKDCEAACKGAAYLAGRTVSGRGNTFAFEGEKPEYVVVPDKEMYGQYMHSLVKYSKMYRVQKEIWR</sequence>
<dbReference type="PIRSF" id="PIRSF000538">
    <property type="entry name" value="GlpK"/>
    <property type="match status" value="1"/>
</dbReference>
<dbReference type="Pfam" id="PF02782">
    <property type="entry name" value="FGGY_C"/>
    <property type="match status" value="1"/>
</dbReference>
<organism evidence="6 7">
    <name type="scientific">Faecalicatena contorta</name>
    <dbReference type="NCBI Taxonomy" id="39482"/>
    <lineage>
        <taxon>Bacteria</taxon>
        <taxon>Bacillati</taxon>
        <taxon>Bacillota</taxon>
        <taxon>Clostridia</taxon>
        <taxon>Lachnospirales</taxon>
        <taxon>Lachnospiraceae</taxon>
        <taxon>Faecalicatena</taxon>
    </lineage>
</organism>
<dbReference type="InterPro" id="IPR018485">
    <property type="entry name" value="FGGY_C"/>
</dbReference>
<gene>
    <name evidence="6" type="ORF">SAMN05216529_11151</name>
</gene>
<dbReference type="PANTHER" id="PTHR43095">
    <property type="entry name" value="SUGAR KINASE"/>
    <property type="match status" value="1"/>
</dbReference>
<keyword evidence="2" id="KW-0808">Transferase</keyword>
<evidence type="ECO:0000256" key="3">
    <source>
        <dbReference type="ARBA" id="ARBA00022777"/>
    </source>
</evidence>
<dbReference type="GO" id="GO:0005975">
    <property type="term" value="P:carbohydrate metabolic process"/>
    <property type="evidence" value="ECO:0007669"/>
    <property type="project" value="InterPro"/>
</dbReference>
<keyword evidence="7" id="KW-1185">Reference proteome</keyword>
<keyword evidence="3 6" id="KW-0418">Kinase</keyword>
<dbReference type="RefSeq" id="WP_109712936.1">
    <property type="nucleotide sequence ID" value="NZ_QGDS01000011.1"/>
</dbReference>
<dbReference type="InterPro" id="IPR050406">
    <property type="entry name" value="FGGY_Carb_Kinase"/>
</dbReference>
<name>A0A315ZUB3_9FIRM</name>
<dbReference type="InterPro" id="IPR043129">
    <property type="entry name" value="ATPase_NBD"/>
</dbReference>
<feature type="domain" description="Carbohydrate kinase FGGY C-terminal" evidence="5">
    <location>
        <begin position="253"/>
        <end position="439"/>
    </location>
</feature>
<dbReference type="GO" id="GO:0016301">
    <property type="term" value="F:kinase activity"/>
    <property type="evidence" value="ECO:0007669"/>
    <property type="project" value="UniProtKB-KW"/>
</dbReference>
<comment type="similarity">
    <text evidence="1">Belongs to the FGGY kinase family.</text>
</comment>
<dbReference type="CDD" id="cd07773">
    <property type="entry name" value="ASKHA_NBD_FGGY_FK"/>
    <property type="match status" value="1"/>
</dbReference>
<dbReference type="Proteomes" id="UP000254051">
    <property type="component" value="Unassembled WGS sequence"/>
</dbReference>
<feature type="domain" description="Carbohydrate kinase FGGY N-terminal" evidence="4">
    <location>
        <begin position="4"/>
        <end position="243"/>
    </location>
</feature>
<evidence type="ECO:0000259" key="4">
    <source>
        <dbReference type="Pfam" id="PF00370"/>
    </source>
</evidence>
<dbReference type="InterPro" id="IPR000577">
    <property type="entry name" value="Carb_kinase_FGGY"/>
</dbReference>
<dbReference type="SUPFAM" id="SSF53067">
    <property type="entry name" value="Actin-like ATPase domain"/>
    <property type="match status" value="2"/>
</dbReference>
<dbReference type="OrthoDB" id="8434698at2"/>
<evidence type="ECO:0000256" key="1">
    <source>
        <dbReference type="ARBA" id="ARBA00009156"/>
    </source>
</evidence>
<evidence type="ECO:0000256" key="2">
    <source>
        <dbReference type="ARBA" id="ARBA00022679"/>
    </source>
</evidence>
<dbReference type="Pfam" id="PF00370">
    <property type="entry name" value="FGGY_N"/>
    <property type="match status" value="1"/>
</dbReference>
<evidence type="ECO:0000259" key="5">
    <source>
        <dbReference type="Pfam" id="PF02782"/>
    </source>
</evidence>
<dbReference type="Gene3D" id="3.30.420.40">
    <property type="match status" value="2"/>
</dbReference>
<protein>
    <submittedName>
        <fullName evidence="6">Xylulokinase</fullName>
    </submittedName>
</protein>
<reference evidence="7" key="1">
    <citation type="submission" date="2017-07" db="EMBL/GenBank/DDBJ databases">
        <authorList>
            <person name="Varghese N."/>
            <person name="Submissions S."/>
        </authorList>
    </citation>
    <scope>NUCLEOTIDE SEQUENCE [LARGE SCALE GENOMIC DNA]</scope>
    <source>
        <strain evidence="7">NLAE-zl-C134</strain>
    </source>
</reference>
<evidence type="ECO:0000313" key="6">
    <source>
        <dbReference type="EMBL" id="SUQ15266.1"/>
    </source>
</evidence>
<dbReference type="InterPro" id="IPR018484">
    <property type="entry name" value="FGGY_N"/>
</dbReference>
<evidence type="ECO:0000313" key="7">
    <source>
        <dbReference type="Proteomes" id="UP000254051"/>
    </source>
</evidence>
<dbReference type="EMBL" id="UHJJ01000011">
    <property type="protein sequence ID" value="SUQ15266.1"/>
    <property type="molecule type" value="Genomic_DNA"/>
</dbReference>